<dbReference type="GO" id="GO:0034194">
    <property type="term" value="P:D-galactonate catabolic process"/>
    <property type="evidence" value="ECO:0007669"/>
    <property type="project" value="InterPro"/>
</dbReference>
<dbReference type="RefSeq" id="WP_111630891.1">
    <property type="nucleotide sequence ID" value="NZ_QLMC01000007.1"/>
</dbReference>
<evidence type="ECO:0000313" key="2">
    <source>
        <dbReference type="Proteomes" id="UP000248790"/>
    </source>
</evidence>
<dbReference type="GO" id="GO:0008671">
    <property type="term" value="F:2-dehydro-3-deoxygalactonokinase activity"/>
    <property type="evidence" value="ECO:0007669"/>
    <property type="project" value="InterPro"/>
</dbReference>
<name>A0A327WKW4_LARAB</name>
<dbReference type="InterPro" id="IPR042258">
    <property type="entry name" value="DGOK_N"/>
</dbReference>
<gene>
    <name evidence="1" type="ORF">LX87_04879</name>
</gene>
<protein>
    <submittedName>
        <fullName evidence="1">2-dehydro-3-deoxygalactonokinase</fullName>
    </submittedName>
</protein>
<dbReference type="InterPro" id="IPR042257">
    <property type="entry name" value="DGOK_C"/>
</dbReference>
<sequence length="340" mass="37813">MITYLLCCDWGTSSFRLRLIDSATYQLIEELIGQQGVAAVFDAWKNAGEKNGISREQFFRENLKRQIEVLANKTALNLDQIPVAVSGMASSSIGMEEIPYGTLPFAMDGSQASVRHIEADETFPHELILISGVKSQEDVMRGEETQLIGLTALLDREGQRPSDAIFIFPGTHSKHMYVQGGQLLNFETYMTGEVFNLMATSSILKDSVELNRLDDFSAGNLAAFRAGVQQAEPSLLNRLFTVRTNQLFGKINKQQNAFYLSGLLIGAELKPLREKQNWQLVLCSGTNLFSFYQQAINDLNLADRTTVIPAEVVDQAAIVGQVIVFQNQNLNVSVYRNESD</sequence>
<keyword evidence="1" id="KW-0808">Transferase</keyword>
<dbReference type="EMBL" id="QLMC01000007">
    <property type="protein sequence ID" value="RAJ92549.1"/>
    <property type="molecule type" value="Genomic_DNA"/>
</dbReference>
<accession>A0A327WKW4</accession>
<dbReference type="InterPro" id="IPR007729">
    <property type="entry name" value="DGOK"/>
</dbReference>
<organism evidence="1 2">
    <name type="scientific">Larkinella arboricola</name>
    <dbReference type="NCBI Taxonomy" id="643671"/>
    <lineage>
        <taxon>Bacteria</taxon>
        <taxon>Pseudomonadati</taxon>
        <taxon>Bacteroidota</taxon>
        <taxon>Cytophagia</taxon>
        <taxon>Cytophagales</taxon>
        <taxon>Spirosomataceae</taxon>
        <taxon>Larkinella</taxon>
    </lineage>
</organism>
<reference evidence="1 2" key="1">
    <citation type="submission" date="2018-06" db="EMBL/GenBank/DDBJ databases">
        <title>Genomic Encyclopedia of Archaeal and Bacterial Type Strains, Phase II (KMG-II): from individual species to whole genera.</title>
        <authorList>
            <person name="Goeker M."/>
        </authorList>
    </citation>
    <scope>NUCLEOTIDE SEQUENCE [LARGE SCALE GENOMIC DNA]</scope>
    <source>
        <strain evidence="1 2">DSM 21851</strain>
    </source>
</reference>
<keyword evidence="1" id="KW-0418">Kinase</keyword>
<dbReference type="OrthoDB" id="256574at2"/>
<dbReference type="Pfam" id="PF05035">
    <property type="entry name" value="DGOK"/>
    <property type="match status" value="1"/>
</dbReference>
<evidence type="ECO:0000313" key="1">
    <source>
        <dbReference type="EMBL" id="RAJ92549.1"/>
    </source>
</evidence>
<dbReference type="Gene3D" id="3.30.420.300">
    <property type="entry name" value="2-keto-3-deoxy-galactonokinase, substrate binding domain"/>
    <property type="match status" value="1"/>
</dbReference>
<dbReference type="CDD" id="cd24012">
    <property type="entry name" value="ASKHA_NBD_KDGal-kinase"/>
    <property type="match status" value="1"/>
</dbReference>
<dbReference type="Proteomes" id="UP000248790">
    <property type="component" value="Unassembled WGS sequence"/>
</dbReference>
<comment type="caution">
    <text evidence="1">The sequence shown here is derived from an EMBL/GenBank/DDBJ whole genome shotgun (WGS) entry which is preliminary data.</text>
</comment>
<dbReference type="Gene3D" id="3.30.420.310">
    <property type="entry name" value="2-keto-3-deoxy-galactonokinase, C-terminal domain"/>
    <property type="match status" value="1"/>
</dbReference>
<keyword evidence="2" id="KW-1185">Reference proteome</keyword>
<dbReference type="AlphaFoldDB" id="A0A327WKW4"/>
<proteinExistence type="predicted"/>